<dbReference type="Proteomes" id="UP000199647">
    <property type="component" value="Unassembled WGS sequence"/>
</dbReference>
<dbReference type="EMBL" id="FOFG01000001">
    <property type="protein sequence ID" value="SEP58259.1"/>
    <property type="molecule type" value="Genomic_DNA"/>
</dbReference>
<evidence type="ECO:0000313" key="1">
    <source>
        <dbReference type="EMBL" id="SEP58259.1"/>
    </source>
</evidence>
<sequence length="74" mass="8581">MTVQVWKSEIDENNELIGEPESLRECASRAEAEAFIASQIEAFDHSGYVPGGERVGWWGRNDRDHSEKFHFWIE</sequence>
<dbReference type="STRING" id="1855383.SAMN05216548_1016"/>
<name>A0A1H8Z166_9HYPH</name>
<dbReference type="RefSeq" id="WP_092494552.1">
    <property type="nucleotide sequence ID" value="NZ_FOFG01000001.1"/>
</dbReference>
<accession>A0A1H8Z166</accession>
<organism evidence="1 2">
    <name type="scientific">Faunimonas pinastri</name>
    <dbReference type="NCBI Taxonomy" id="1855383"/>
    <lineage>
        <taxon>Bacteria</taxon>
        <taxon>Pseudomonadati</taxon>
        <taxon>Pseudomonadota</taxon>
        <taxon>Alphaproteobacteria</taxon>
        <taxon>Hyphomicrobiales</taxon>
        <taxon>Afifellaceae</taxon>
        <taxon>Faunimonas</taxon>
    </lineage>
</organism>
<keyword evidence="2" id="KW-1185">Reference proteome</keyword>
<evidence type="ECO:0000313" key="2">
    <source>
        <dbReference type="Proteomes" id="UP000199647"/>
    </source>
</evidence>
<gene>
    <name evidence="1" type="ORF">SAMN05216548_1016</name>
</gene>
<protein>
    <submittedName>
        <fullName evidence="1">Uncharacterized protein</fullName>
    </submittedName>
</protein>
<reference evidence="1 2" key="1">
    <citation type="submission" date="2016-10" db="EMBL/GenBank/DDBJ databases">
        <authorList>
            <person name="de Groot N.N."/>
        </authorList>
    </citation>
    <scope>NUCLEOTIDE SEQUENCE [LARGE SCALE GENOMIC DNA]</scope>
    <source>
        <strain evidence="1 2">A52C2</strain>
    </source>
</reference>
<dbReference type="AlphaFoldDB" id="A0A1H8Z166"/>
<proteinExistence type="predicted"/>